<dbReference type="InterPro" id="IPR057279">
    <property type="entry name" value="MGAT4"/>
</dbReference>
<gene>
    <name evidence="7" type="ORF">XELAEV_18021784mg</name>
</gene>
<accession>A0A974HMJ6</accession>
<evidence type="ECO:0000259" key="5">
    <source>
        <dbReference type="Pfam" id="PF04666"/>
    </source>
</evidence>
<feature type="chain" id="PRO_5037225381" description="Alpha-1,3-mannosyl-glycoprotein 4-beta-N-acetylglucosaminyltransferase C-like" evidence="4">
    <location>
        <begin position="25"/>
        <end position="466"/>
    </location>
</feature>
<evidence type="ECO:0000256" key="3">
    <source>
        <dbReference type="ARBA" id="ARBA00022679"/>
    </source>
</evidence>
<evidence type="ECO:0000313" key="8">
    <source>
        <dbReference type="Proteomes" id="UP000694892"/>
    </source>
</evidence>
<dbReference type="InterPro" id="IPR006759">
    <property type="entry name" value="Glyco_transf_54"/>
</dbReference>
<protein>
    <recommendedName>
        <fullName evidence="9">Alpha-1,3-mannosyl-glycoprotein 4-beta-N-acetylglucosaminyltransferase C-like</fullName>
    </recommendedName>
</protein>
<keyword evidence="3" id="KW-0808">Transferase</keyword>
<dbReference type="PANTHER" id="PTHR12062">
    <property type="entry name" value="N-ACETYLGLUCOSAMINYLTRANSFERASE VI"/>
    <property type="match status" value="1"/>
</dbReference>
<dbReference type="InterPro" id="IPR056576">
    <property type="entry name" value="MGAT4_A/B/C_C"/>
</dbReference>
<organism evidence="7 8">
    <name type="scientific">Xenopus laevis</name>
    <name type="common">African clawed frog</name>
    <dbReference type="NCBI Taxonomy" id="8355"/>
    <lineage>
        <taxon>Eukaryota</taxon>
        <taxon>Metazoa</taxon>
        <taxon>Chordata</taxon>
        <taxon>Craniata</taxon>
        <taxon>Vertebrata</taxon>
        <taxon>Euteleostomi</taxon>
        <taxon>Amphibia</taxon>
        <taxon>Batrachia</taxon>
        <taxon>Anura</taxon>
        <taxon>Pipoidea</taxon>
        <taxon>Pipidae</taxon>
        <taxon>Xenopodinae</taxon>
        <taxon>Xenopus</taxon>
        <taxon>Xenopus</taxon>
    </lineage>
</organism>
<dbReference type="GO" id="GO:0006487">
    <property type="term" value="P:protein N-linked glycosylation"/>
    <property type="evidence" value="ECO:0007669"/>
    <property type="project" value="TreeGrafter"/>
</dbReference>
<dbReference type="PANTHER" id="PTHR12062:SF29">
    <property type="entry name" value="ALPHA-1,3-MANNOSYL-GLYCOPROTEIN 4-BETA-N-ACETYLGLUCOSAMINYLTRANSFERASE C"/>
    <property type="match status" value="1"/>
</dbReference>
<reference evidence="8" key="1">
    <citation type="journal article" date="2016" name="Nature">
        <title>Genome evolution in the allotetraploid frog Xenopus laevis.</title>
        <authorList>
            <person name="Session A.M."/>
            <person name="Uno Y."/>
            <person name="Kwon T."/>
            <person name="Chapman J.A."/>
            <person name="Toyoda A."/>
            <person name="Takahashi S."/>
            <person name="Fukui A."/>
            <person name="Hikosaka A."/>
            <person name="Suzuki A."/>
            <person name="Kondo M."/>
            <person name="van Heeringen S.J."/>
            <person name="Quigley I."/>
            <person name="Heinz S."/>
            <person name="Ogino H."/>
            <person name="Ochi H."/>
            <person name="Hellsten U."/>
            <person name="Lyons J.B."/>
            <person name="Simakov O."/>
            <person name="Putnam N."/>
            <person name="Stites J."/>
            <person name="Kuroki Y."/>
            <person name="Tanaka T."/>
            <person name="Michiue T."/>
            <person name="Watanabe M."/>
            <person name="Bogdanovic O."/>
            <person name="Lister R."/>
            <person name="Georgiou G."/>
            <person name="Paranjpe S.S."/>
            <person name="van Kruijsbergen I."/>
            <person name="Shu S."/>
            <person name="Carlson J."/>
            <person name="Kinoshita T."/>
            <person name="Ohta Y."/>
            <person name="Mawaribuchi S."/>
            <person name="Jenkins J."/>
            <person name="Grimwood J."/>
            <person name="Schmutz J."/>
            <person name="Mitros T."/>
            <person name="Mozaffari S.V."/>
            <person name="Suzuki Y."/>
            <person name="Haramoto Y."/>
            <person name="Yamamoto T.S."/>
            <person name="Takagi C."/>
            <person name="Heald R."/>
            <person name="Miller K."/>
            <person name="Haudenschild C."/>
            <person name="Kitzman J."/>
            <person name="Nakayama T."/>
            <person name="Izutsu Y."/>
            <person name="Robert J."/>
            <person name="Fortriede J."/>
            <person name="Burns K."/>
            <person name="Lotay V."/>
            <person name="Karimi K."/>
            <person name="Yasuoka Y."/>
            <person name="Dichmann D.S."/>
            <person name="Flajnik M.F."/>
            <person name="Houston D.W."/>
            <person name="Shendure J."/>
            <person name="DuPasquier L."/>
            <person name="Vize P.D."/>
            <person name="Zorn A.M."/>
            <person name="Ito M."/>
            <person name="Marcotte E.M."/>
            <person name="Wallingford J.B."/>
            <person name="Ito Y."/>
            <person name="Asashima M."/>
            <person name="Ueno N."/>
            <person name="Matsuda Y."/>
            <person name="Veenstra G.J."/>
            <person name="Fujiyama A."/>
            <person name="Harland R.M."/>
            <person name="Taira M."/>
            <person name="Rokhsar D.S."/>
        </authorList>
    </citation>
    <scope>NUCLEOTIDE SEQUENCE [LARGE SCALE GENOMIC DNA]</scope>
    <source>
        <strain evidence="8">J</strain>
    </source>
</reference>
<comment type="pathway">
    <text evidence="1">Protein modification; protein glycosylation.</text>
</comment>
<dbReference type="EMBL" id="CM004472">
    <property type="protein sequence ID" value="OCT83642.1"/>
    <property type="molecule type" value="Genomic_DNA"/>
</dbReference>
<feature type="domain" description="MGAT4 conserved region" evidence="5">
    <location>
        <begin position="70"/>
        <end position="317"/>
    </location>
</feature>
<name>A0A974HMJ6_XENLA</name>
<evidence type="ECO:0000313" key="7">
    <source>
        <dbReference type="EMBL" id="OCT83642.1"/>
    </source>
</evidence>
<keyword evidence="2" id="KW-0328">Glycosyltransferase</keyword>
<proteinExistence type="predicted"/>
<keyword evidence="4" id="KW-0732">Signal</keyword>
<evidence type="ECO:0000259" key="6">
    <source>
        <dbReference type="Pfam" id="PF23524"/>
    </source>
</evidence>
<dbReference type="KEGG" id="xla:108713740"/>
<feature type="signal peptide" evidence="4">
    <location>
        <begin position="1"/>
        <end position="24"/>
    </location>
</feature>
<dbReference type="GO" id="GO:0008375">
    <property type="term" value="F:acetylglucosaminyltransferase activity"/>
    <property type="evidence" value="ECO:0007669"/>
    <property type="project" value="TreeGrafter"/>
</dbReference>
<feature type="domain" description="MGAT4 A/B/C C-terminal" evidence="6">
    <location>
        <begin position="332"/>
        <end position="458"/>
    </location>
</feature>
<evidence type="ECO:0000256" key="1">
    <source>
        <dbReference type="ARBA" id="ARBA00004922"/>
    </source>
</evidence>
<dbReference type="Proteomes" id="UP000694892">
    <property type="component" value="Chromosome 4L"/>
</dbReference>
<dbReference type="Pfam" id="PF23524">
    <property type="entry name" value="MGAT4A_C"/>
    <property type="match status" value="1"/>
</dbReference>
<evidence type="ECO:0000256" key="4">
    <source>
        <dbReference type="SAM" id="SignalP"/>
    </source>
</evidence>
<sequence>MRIWHLSQFFFVLMVVLCLTVVLKKKGTECDCRDSVQKREEFEEQLLQRSNVSNSCSPQNFSVRQDVLGVLHIPYDYLLGTPGTGKRFLTIGISSVKRKKQNYLLETIDSVFNHLSPGELEEVRLVVYLANQDQSLNLNTAQEINEKFASTINAGRLIVISTSSKNYPPLDGLKRNYNDPPDRVKFRSKQNVDYAFLVNFCANLSKYYLMLEDDVSCAHNFLTRIKMGIESQRTSWTTITFSSLGYIGKLYHNLDLPKLARFLLLFYDEMPCDWLLDHFYRSKAQLEMIRIKPSLFQHMGTYSSFQNNHNKLKDKEFVEVVEKFGDSPPASCFTNIEAYLDHVADNVCFLGPNFFWGKNLTPSSHFTMVFQEPINIENVTIVTGSADHPGDVLRSGYVQLGRRKVTDNGHQTCKDFTNIGEFHGGVFSSNNINNPMGENIDCLKVQVSATQEHWLLIQKIGIWMRK</sequence>
<dbReference type="Pfam" id="PF04666">
    <property type="entry name" value="MGAT4_cons"/>
    <property type="match status" value="1"/>
</dbReference>
<evidence type="ECO:0008006" key="9">
    <source>
        <dbReference type="Google" id="ProtNLM"/>
    </source>
</evidence>
<dbReference type="OMA" id="SYPPLWN"/>
<dbReference type="RefSeq" id="XP_018112781.2">
    <property type="nucleotide sequence ID" value="XM_018257292.2"/>
</dbReference>
<dbReference type="AlphaFoldDB" id="A0A974HMJ6"/>
<dbReference type="OrthoDB" id="2016523at2759"/>
<evidence type="ECO:0000256" key="2">
    <source>
        <dbReference type="ARBA" id="ARBA00022676"/>
    </source>
</evidence>